<dbReference type="RefSeq" id="WP_023446649.1">
    <property type="nucleotide sequence ID" value="NZ_AOFQ01000061.1"/>
</dbReference>
<keyword evidence="1" id="KW-0812">Transmembrane</keyword>
<evidence type="ECO:0000256" key="1">
    <source>
        <dbReference type="SAM" id="Phobius"/>
    </source>
</evidence>
<dbReference type="Proteomes" id="UP000017822">
    <property type="component" value="Unassembled WGS sequence"/>
</dbReference>
<gene>
    <name evidence="2" type="ORF">F753_20240</name>
</gene>
<feature type="transmembrane region" description="Helical" evidence="1">
    <location>
        <begin position="42"/>
        <end position="63"/>
    </location>
</feature>
<dbReference type="AlphaFoldDB" id="V4Q736"/>
<dbReference type="EMBL" id="AOFQ01000061">
    <property type="protein sequence ID" value="ESQ97577.1"/>
    <property type="molecule type" value="Genomic_DNA"/>
</dbReference>
<name>V4Q736_STUCH</name>
<organism evidence="2 3">
    <name type="scientific">Stutzerimonas chloritidismutans AW-1</name>
    <dbReference type="NCBI Taxonomy" id="1263865"/>
    <lineage>
        <taxon>Bacteria</taxon>
        <taxon>Pseudomonadati</taxon>
        <taxon>Pseudomonadota</taxon>
        <taxon>Gammaproteobacteria</taxon>
        <taxon>Pseudomonadales</taxon>
        <taxon>Pseudomonadaceae</taxon>
        <taxon>Stutzerimonas</taxon>
    </lineage>
</organism>
<keyword evidence="1" id="KW-0472">Membrane</keyword>
<evidence type="ECO:0008006" key="4">
    <source>
        <dbReference type="Google" id="ProtNLM"/>
    </source>
</evidence>
<sequence length="76" mass="8258">MKVFRSLAQPGVWRRAAVTALLVGSVLNLINQGGALWGAEKLSVFHLLLNYLVPFAVASFSAIQARRDSERAETSS</sequence>
<reference evidence="2 3" key="1">
    <citation type="submission" date="2013-07" db="EMBL/GenBank/DDBJ databases">
        <authorList>
            <person name="Schaap P.J."/>
            <person name="Mehboob F."/>
            <person name="Oosterkamp M.J."/>
            <person name="de Vos W.M."/>
            <person name="Stams A.J.M."/>
            <person name="Koehorst J.J."/>
        </authorList>
    </citation>
    <scope>NUCLEOTIDE SEQUENCE [LARGE SCALE GENOMIC DNA]</scope>
    <source>
        <strain evidence="2 3">AW-1</strain>
    </source>
</reference>
<feature type="transmembrane region" description="Helical" evidence="1">
    <location>
        <begin position="12"/>
        <end position="30"/>
    </location>
</feature>
<accession>V4Q736</accession>
<keyword evidence="1" id="KW-1133">Transmembrane helix</keyword>
<evidence type="ECO:0000313" key="3">
    <source>
        <dbReference type="Proteomes" id="UP000017822"/>
    </source>
</evidence>
<dbReference type="PATRIC" id="fig|1263865.4.peg.3898"/>
<protein>
    <recommendedName>
        <fullName evidence="4">Phosphoenolpyruvate protein kinase</fullName>
    </recommendedName>
</protein>
<proteinExistence type="predicted"/>
<comment type="caution">
    <text evidence="2">The sequence shown here is derived from an EMBL/GenBank/DDBJ whole genome shotgun (WGS) entry which is preliminary data.</text>
</comment>
<evidence type="ECO:0000313" key="2">
    <source>
        <dbReference type="EMBL" id="ESQ97577.1"/>
    </source>
</evidence>